<reference evidence="11 12" key="1">
    <citation type="submission" date="2019-08" db="EMBL/GenBank/DDBJ databases">
        <authorList>
            <person name="Grouzdev D."/>
            <person name="Tikhonova E."/>
            <person name="Kravchenko I."/>
        </authorList>
    </citation>
    <scope>NUCLEOTIDE SEQUENCE [LARGE SCALE GENOMIC DNA]</scope>
    <source>
        <strain evidence="11 12">59b</strain>
    </source>
</reference>
<dbReference type="PANTHER" id="PTHR43311:SF2">
    <property type="entry name" value="GLUTAMATE--TRNA LIGASE, MITOCHONDRIAL-RELATED"/>
    <property type="match status" value="1"/>
</dbReference>
<evidence type="ECO:0000256" key="7">
    <source>
        <dbReference type="ARBA" id="ARBA00023146"/>
    </source>
</evidence>
<feature type="short sequence motif" description="'HIGH' region" evidence="8">
    <location>
        <begin position="9"/>
        <end position="19"/>
    </location>
</feature>
<protein>
    <recommendedName>
        <fullName evidence="8">Glutamate--tRNA ligase</fullName>
        <ecNumber evidence="8">6.1.1.17</ecNumber>
    </recommendedName>
    <alternativeName>
        <fullName evidence="8">Glutamyl-tRNA synthetase</fullName>
        <shortName evidence="8">GluRS</shortName>
    </alternativeName>
</protein>
<dbReference type="EC" id="6.1.1.17" evidence="8"/>
<dbReference type="OrthoDB" id="9807503at2"/>
<feature type="domain" description="Glutamyl/glutaminyl-tRNA synthetase class Ib catalytic" evidence="9">
    <location>
        <begin position="4"/>
        <end position="307"/>
    </location>
</feature>
<dbReference type="PANTHER" id="PTHR43311">
    <property type="entry name" value="GLUTAMATE--TRNA LIGASE"/>
    <property type="match status" value="1"/>
</dbReference>
<comment type="function">
    <text evidence="8">Catalyzes the attachment of glutamate to tRNA(Glu) in a two-step reaction: glutamate is first activated by ATP to form Glu-AMP and then transferred to the acceptor end of tRNA(Glu).</text>
</comment>
<evidence type="ECO:0000259" key="10">
    <source>
        <dbReference type="Pfam" id="PF19269"/>
    </source>
</evidence>
<dbReference type="Gene3D" id="3.40.50.620">
    <property type="entry name" value="HUPs"/>
    <property type="match status" value="1"/>
</dbReference>
<dbReference type="EMBL" id="VTTN01000001">
    <property type="protein sequence ID" value="KAA0598163.1"/>
    <property type="molecule type" value="Genomic_DNA"/>
</dbReference>
<keyword evidence="6 8" id="KW-0648">Protein biosynthesis</keyword>
<dbReference type="GO" id="GO:0004818">
    <property type="term" value="F:glutamate-tRNA ligase activity"/>
    <property type="evidence" value="ECO:0007669"/>
    <property type="project" value="UniProtKB-UniRule"/>
</dbReference>
<comment type="similarity">
    <text evidence="1 8">Belongs to the class-I aminoacyl-tRNA synthetase family. Glutamate--tRNA ligase type 1 subfamily.</text>
</comment>
<comment type="subunit">
    <text evidence="8">Monomer.</text>
</comment>
<dbReference type="InterPro" id="IPR014729">
    <property type="entry name" value="Rossmann-like_a/b/a_fold"/>
</dbReference>
<comment type="catalytic activity">
    <reaction evidence="8">
        <text>tRNA(Glu) + L-glutamate + ATP = L-glutamyl-tRNA(Glu) + AMP + diphosphate</text>
        <dbReference type="Rhea" id="RHEA:23540"/>
        <dbReference type="Rhea" id="RHEA-COMP:9663"/>
        <dbReference type="Rhea" id="RHEA-COMP:9680"/>
        <dbReference type="ChEBI" id="CHEBI:29985"/>
        <dbReference type="ChEBI" id="CHEBI:30616"/>
        <dbReference type="ChEBI" id="CHEBI:33019"/>
        <dbReference type="ChEBI" id="CHEBI:78442"/>
        <dbReference type="ChEBI" id="CHEBI:78520"/>
        <dbReference type="ChEBI" id="CHEBI:456215"/>
        <dbReference type="EC" id="6.1.1.17"/>
    </reaction>
</comment>
<accession>A0A5A9GUY9</accession>
<comment type="caution">
    <text evidence="11">The sequence shown here is derived from an EMBL/GenBank/DDBJ whole genome shotgun (WGS) entry which is preliminary data.</text>
</comment>
<dbReference type="Pfam" id="PF00749">
    <property type="entry name" value="tRNA-synt_1c"/>
    <property type="match status" value="1"/>
</dbReference>
<dbReference type="Proteomes" id="UP000324927">
    <property type="component" value="Unassembled WGS sequence"/>
</dbReference>
<dbReference type="RefSeq" id="WP_149229763.1">
    <property type="nucleotide sequence ID" value="NZ_JALJXJ010000014.1"/>
</dbReference>
<evidence type="ECO:0000313" key="11">
    <source>
        <dbReference type="EMBL" id="KAA0598163.1"/>
    </source>
</evidence>
<feature type="binding site" evidence="8">
    <location>
        <position position="243"/>
    </location>
    <ligand>
        <name>ATP</name>
        <dbReference type="ChEBI" id="CHEBI:30616"/>
    </ligand>
</feature>
<feature type="short sequence motif" description="'KMSKS' region" evidence="8">
    <location>
        <begin position="240"/>
        <end position="244"/>
    </location>
</feature>
<evidence type="ECO:0000259" key="9">
    <source>
        <dbReference type="Pfam" id="PF00749"/>
    </source>
</evidence>
<gene>
    <name evidence="8" type="primary">gltX</name>
    <name evidence="11" type="ORF">FZ942_03490</name>
</gene>
<dbReference type="AlphaFoldDB" id="A0A5A9GUY9"/>
<dbReference type="GO" id="GO:0005524">
    <property type="term" value="F:ATP binding"/>
    <property type="evidence" value="ECO:0007669"/>
    <property type="project" value="UniProtKB-UniRule"/>
</dbReference>
<evidence type="ECO:0000256" key="8">
    <source>
        <dbReference type="HAMAP-Rule" id="MF_00022"/>
    </source>
</evidence>
<dbReference type="InterPro" id="IPR000924">
    <property type="entry name" value="Glu/Gln-tRNA-synth"/>
</dbReference>
<dbReference type="GO" id="GO:0005737">
    <property type="term" value="C:cytoplasm"/>
    <property type="evidence" value="ECO:0007669"/>
    <property type="project" value="UniProtKB-SubCell"/>
</dbReference>
<evidence type="ECO:0000256" key="1">
    <source>
        <dbReference type="ARBA" id="ARBA00007894"/>
    </source>
</evidence>
<name>A0A5A9GUY9_AZOLI</name>
<evidence type="ECO:0000256" key="2">
    <source>
        <dbReference type="ARBA" id="ARBA00022490"/>
    </source>
</evidence>
<evidence type="ECO:0000256" key="4">
    <source>
        <dbReference type="ARBA" id="ARBA00022741"/>
    </source>
</evidence>
<dbReference type="InterPro" id="IPR008925">
    <property type="entry name" value="aa_tRNA-synth_I_cd-bd_sf"/>
</dbReference>
<keyword evidence="12" id="KW-1185">Reference proteome</keyword>
<dbReference type="SUPFAM" id="SSF48163">
    <property type="entry name" value="An anticodon-binding domain of class I aminoacyl-tRNA synthetases"/>
    <property type="match status" value="1"/>
</dbReference>
<keyword evidence="5 8" id="KW-0067">ATP-binding</keyword>
<dbReference type="PROSITE" id="PS00178">
    <property type="entry name" value="AA_TRNA_LIGASE_I"/>
    <property type="match status" value="1"/>
</dbReference>
<evidence type="ECO:0000313" key="12">
    <source>
        <dbReference type="Proteomes" id="UP000324927"/>
    </source>
</evidence>
<comment type="caution">
    <text evidence="8">Lacks conserved residue(s) required for the propagation of feature annotation.</text>
</comment>
<sequence>MSTAVRFAPSPTGRIHVGNVRLALVNWLFARKTGGSFMFRLDDTDEERSTQEFADAIATDLTWLGLTWDRFARESDRYPRYDEAAAALKAAGRLYPCYETPEELNLKRASLVSQGRPPIYDRAALRLTDEDRARLEGEGRKPHWRFKLNPTPVEWIDLVRGPVRFEGTALSDPVLIREDGRPLYTLTSVVDDADFAITHIIRGEDHVANTAVQIQIFEALDAVVPDFAHLPLLTDAGGQGLSKRLGSLSVGSLRDEDGIEPMAVNSLLAKLGTSDPIEARLTLDELVAEFDLSKVARGTPKFDPEELVRLNARILHLTPFDAVTSRLEALGLSGADAVFWEAVRPNLARLSDAREWWAVTHAPVPPVVEDAGFLAQAAALLPDEPWDLGTWGAWTNAVKGATGRKGKELFLPLRRALTGRDHGPELKNLLPLIGRARSLRRLAGETA</sequence>
<dbReference type="GO" id="GO:0000049">
    <property type="term" value="F:tRNA binding"/>
    <property type="evidence" value="ECO:0007669"/>
    <property type="project" value="InterPro"/>
</dbReference>
<evidence type="ECO:0000256" key="6">
    <source>
        <dbReference type="ARBA" id="ARBA00022917"/>
    </source>
</evidence>
<dbReference type="Pfam" id="PF19269">
    <property type="entry name" value="Anticodon_2"/>
    <property type="match status" value="1"/>
</dbReference>
<organism evidence="11 12">
    <name type="scientific">Azospirillum lipoferum</name>
    <dbReference type="NCBI Taxonomy" id="193"/>
    <lineage>
        <taxon>Bacteria</taxon>
        <taxon>Pseudomonadati</taxon>
        <taxon>Pseudomonadota</taxon>
        <taxon>Alphaproteobacteria</taxon>
        <taxon>Rhodospirillales</taxon>
        <taxon>Azospirillaceae</taxon>
        <taxon>Azospirillum</taxon>
    </lineage>
</organism>
<keyword evidence="3 8" id="KW-0436">Ligase</keyword>
<keyword evidence="7 8" id="KW-0030">Aminoacyl-tRNA synthetase</keyword>
<dbReference type="PRINTS" id="PR00987">
    <property type="entry name" value="TRNASYNTHGLU"/>
</dbReference>
<dbReference type="HAMAP" id="MF_00022">
    <property type="entry name" value="Glu_tRNA_synth_type1"/>
    <property type="match status" value="1"/>
</dbReference>
<evidence type="ECO:0000256" key="5">
    <source>
        <dbReference type="ARBA" id="ARBA00022840"/>
    </source>
</evidence>
<dbReference type="Gene3D" id="1.10.10.350">
    <property type="match status" value="1"/>
</dbReference>
<dbReference type="NCBIfam" id="TIGR00464">
    <property type="entry name" value="gltX_bact"/>
    <property type="match status" value="1"/>
</dbReference>
<dbReference type="InterPro" id="IPR020751">
    <property type="entry name" value="aa-tRNA-synth_I_codon-bd_sub2"/>
</dbReference>
<evidence type="ECO:0000256" key="3">
    <source>
        <dbReference type="ARBA" id="ARBA00022598"/>
    </source>
</evidence>
<proteinExistence type="inferred from homology"/>
<dbReference type="SUPFAM" id="SSF52374">
    <property type="entry name" value="Nucleotidylyl transferase"/>
    <property type="match status" value="1"/>
</dbReference>
<dbReference type="InterPro" id="IPR001412">
    <property type="entry name" value="aa-tRNA-synth_I_CS"/>
</dbReference>
<feature type="domain" description="Aminoacyl-tRNA synthetase class I anticodon-binding" evidence="10">
    <location>
        <begin position="374"/>
        <end position="443"/>
    </location>
</feature>
<dbReference type="InterPro" id="IPR045462">
    <property type="entry name" value="aa-tRNA-synth_I_cd-bd"/>
</dbReference>
<dbReference type="InterPro" id="IPR020058">
    <property type="entry name" value="Glu/Gln-tRNA-synth_Ib_cat-dom"/>
</dbReference>
<dbReference type="GO" id="GO:0006424">
    <property type="term" value="P:glutamyl-tRNA aminoacylation"/>
    <property type="evidence" value="ECO:0007669"/>
    <property type="project" value="UniProtKB-UniRule"/>
</dbReference>
<dbReference type="InterPro" id="IPR004527">
    <property type="entry name" value="Glu-tRNA-ligase_bac/mito"/>
</dbReference>
<comment type="subcellular location">
    <subcellularLocation>
        <location evidence="8">Cytoplasm</location>
    </subcellularLocation>
</comment>
<keyword evidence="4 8" id="KW-0547">Nucleotide-binding</keyword>
<keyword evidence="2 8" id="KW-0963">Cytoplasm</keyword>
<dbReference type="InterPro" id="IPR049940">
    <property type="entry name" value="GluQ/Sye"/>
</dbReference>